<sequence>MDHQQTSEQSLPSKRIYIGNLPYAAQAEDVEQYLEEAGFQIERLDMATDPFTGRNPSYCFAELFSVEEAERAISSLPGASFMGRPLRVNVHTPKTRGANGTSTPLRTSTRSPFSAERSWRGTPSASNGAETPSKTGERDSYVFNRWERNDASSHWTAPLENGRRLYVGGLPRMDGQETVQEEMKALFSDYPIEAVSKIISPHESTASLPGDHHYCFVDFPTTEDAQAAAKAVNGATTSTGSKLKVNMARERSNRKVVVEQGLEQKSEQKPEQKPAPVRDFSSSWRRAN</sequence>
<dbReference type="InterPro" id="IPR000504">
    <property type="entry name" value="RRM_dom"/>
</dbReference>
<dbReference type="PANTHER" id="PTHR21245">
    <property type="entry name" value="HETEROGENEOUS NUCLEAR RIBONUCLEOPROTEIN"/>
    <property type="match status" value="1"/>
</dbReference>
<evidence type="ECO:0000313" key="6">
    <source>
        <dbReference type="Proteomes" id="UP000030706"/>
    </source>
</evidence>
<keyword evidence="6" id="KW-1185">Reference proteome</keyword>
<proteinExistence type="predicted"/>
<feature type="compositionally biased region" description="Polar residues" evidence="3">
    <location>
        <begin position="121"/>
        <end position="134"/>
    </location>
</feature>
<dbReference type="CDD" id="cd00590">
    <property type="entry name" value="RRM_SF"/>
    <property type="match status" value="1"/>
</dbReference>
<reference evidence="5 6" key="1">
    <citation type="journal article" date="2014" name="BMC Genomics">
        <title>Genome sequencing of four Aureobasidium pullulans varieties: biotechnological potential, stress tolerance, and description of new species.</title>
        <authorList>
            <person name="Gostin Ar C."/>
            <person name="Ohm R.A."/>
            <person name="Kogej T."/>
            <person name="Sonjak S."/>
            <person name="Turk M."/>
            <person name="Zajc J."/>
            <person name="Zalar P."/>
            <person name="Grube M."/>
            <person name="Sun H."/>
            <person name="Han J."/>
            <person name="Sharma A."/>
            <person name="Chiniquy J."/>
            <person name="Ngan C.Y."/>
            <person name="Lipzen A."/>
            <person name="Barry K."/>
            <person name="Grigoriev I.V."/>
            <person name="Gunde-Cimerman N."/>
        </authorList>
    </citation>
    <scope>NUCLEOTIDE SEQUENCE [LARGE SCALE GENOMIC DNA]</scope>
    <source>
        <strain evidence="5 6">EXF-150</strain>
    </source>
</reference>
<feature type="domain" description="RRM" evidence="4">
    <location>
        <begin position="163"/>
        <end position="250"/>
    </location>
</feature>
<dbReference type="InterPro" id="IPR012677">
    <property type="entry name" value="Nucleotide-bd_a/b_plait_sf"/>
</dbReference>
<dbReference type="AlphaFoldDB" id="A0A074XDC6"/>
<evidence type="ECO:0000256" key="3">
    <source>
        <dbReference type="SAM" id="MobiDB-lite"/>
    </source>
</evidence>
<dbReference type="Gene3D" id="3.30.70.330">
    <property type="match status" value="2"/>
</dbReference>
<dbReference type="GeneID" id="40748665"/>
<dbReference type="GO" id="GO:0003723">
    <property type="term" value="F:RNA binding"/>
    <property type="evidence" value="ECO:0007669"/>
    <property type="project" value="UniProtKB-UniRule"/>
</dbReference>
<evidence type="ECO:0000256" key="2">
    <source>
        <dbReference type="PROSITE-ProRule" id="PRU00176"/>
    </source>
</evidence>
<feature type="compositionally biased region" description="Basic and acidic residues" evidence="3">
    <location>
        <begin position="247"/>
        <end position="272"/>
    </location>
</feature>
<dbReference type="OrthoDB" id="272703at2759"/>
<feature type="domain" description="RRM" evidence="4">
    <location>
        <begin position="14"/>
        <end position="93"/>
    </location>
</feature>
<name>A0A074XDC6_AURPU</name>
<dbReference type="EMBL" id="KL585001">
    <property type="protein sequence ID" value="KEQ80037.1"/>
    <property type="molecule type" value="Genomic_DNA"/>
</dbReference>
<dbReference type="InterPro" id="IPR035979">
    <property type="entry name" value="RBD_domain_sf"/>
</dbReference>
<dbReference type="HOGENOM" id="CLU_050545_2_0_1"/>
<dbReference type="SMART" id="SM00360">
    <property type="entry name" value="RRM"/>
    <property type="match status" value="2"/>
</dbReference>
<feature type="region of interest" description="Disordered" evidence="3">
    <location>
        <begin position="90"/>
        <end position="138"/>
    </location>
</feature>
<evidence type="ECO:0000313" key="5">
    <source>
        <dbReference type="EMBL" id="KEQ80037.1"/>
    </source>
</evidence>
<gene>
    <name evidence="5" type="ORF">M438DRAFT_349282</name>
</gene>
<dbReference type="STRING" id="1043002.A0A074XDC6"/>
<evidence type="ECO:0000256" key="1">
    <source>
        <dbReference type="ARBA" id="ARBA00022884"/>
    </source>
</evidence>
<protein>
    <submittedName>
        <fullName evidence="5">RNA-binding domain-containing protein</fullName>
    </submittedName>
</protein>
<dbReference type="Proteomes" id="UP000030706">
    <property type="component" value="Unassembled WGS sequence"/>
</dbReference>
<keyword evidence="1 2" id="KW-0694">RNA-binding</keyword>
<dbReference type="SUPFAM" id="SSF54928">
    <property type="entry name" value="RNA-binding domain, RBD"/>
    <property type="match status" value="2"/>
</dbReference>
<dbReference type="PROSITE" id="PS50102">
    <property type="entry name" value="RRM"/>
    <property type="match status" value="2"/>
</dbReference>
<feature type="compositionally biased region" description="Low complexity" evidence="3">
    <location>
        <begin position="101"/>
        <end position="114"/>
    </location>
</feature>
<dbReference type="RefSeq" id="XP_029756224.1">
    <property type="nucleotide sequence ID" value="XM_029906359.1"/>
</dbReference>
<evidence type="ECO:0000259" key="4">
    <source>
        <dbReference type="PROSITE" id="PS50102"/>
    </source>
</evidence>
<accession>A0A074XDC6</accession>
<feature type="region of interest" description="Disordered" evidence="3">
    <location>
        <begin position="232"/>
        <end position="288"/>
    </location>
</feature>
<dbReference type="Pfam" id="PF00076">
    <property type="entry name" value="RRM_1"/>
    <property type="match status" value="2"/>
</dbReference>
<organism evidence="5 6">
    <name type="scientific">Aureobasidium pullulans EXF-150</name>
    <dbReference type="NCBI Taxonomy" id="1043002"/>
    <lineage>
        <taxon>Eukaryota</taxon>
        <taxon>Fungi</taxon>
        <taxon>Dikarya</taxon>
        <taxon>Ascomycota</taxon>
        <taxon>Pezizomycotina</taxon>
        <taxon>Dothideomycetes</taxon>
        <taxon>Dothideomycetidae</taxon>
        <taxon>Dothideales</taxon>
        <taxon>Saccotheciaceae</taxon>
        <taxon>Aureobasidium</taxon>
    </lineage>
</organism>